<dbReference type="InterPro" id="IPR017853">
    <property type="entry name" value="GH"/>
</dbReference>
<dbReference type="AlphaFoldDB" id="A0A0R2G220"/>
<dbReference type="Gene3D" id="3.20.20.80">
    <property type="entry name" value="Glycosidases"/>
    <property type="match status" value="1"/>
</dbReference>
<protein>
    <submittedName>
        <fullName evidence="3">Peptidoglycan binding domain protein</fullName>
    </submittedName>
</protein>
<feature type="domain" description="Peptidoglycan binding-like" evidence="1">
    <location>
        <begin position="76"/>
        <end position="132"/>
    </location>
</feature>
<dbReference type="OrthoDB" id="1795295at2"/>
<dbReference type="InterPro" id="IPR036366">
    <property type="entry name" value="PGBDSf"/>
</dbReference>
<dbReference type="EMBL" id="JQAX01000001">
    <property type="protein sequence ID" value="KRN33526.1"/>
    <property type="molecule type" value="Genomic_DNA"/>
</dbReference>
<dbReference type="InterPro" id="IPR002477">
    <property type="entry name" value="Peptidoglycan-bd-like"/>
</dbReference>
<proteinExistence type="predicted"/>
<dbReference type="InParanoid" id="A0A0R2G220"/>
<dbReference type="SUPFAM" id="SSF51445">
    <property type="entry name" value="(Trans)glycosidases"/>
    <property type="match status" value="1"/>
</dbReference>
<comment type="caution">
    <text evidence="3">The sequence shown here is derived from an EMBL/GenBank/DDBJ whole genome shotgun (WGS) entry which is preliminary data.</text>
</comment>
<dbReference type="Proteomes" id="UP000051296">
    <property type="component" value="Unassembled WGS sequence"/>
</dbReference>
<dbReference type="Pfam" id="PF01471">
    <property type="entry name" value="PG_binding_1"/>
    <property type="match status" value="2"/>
</dbReference>
<dbReference type="eggNOG" id="COG3409">
    <property type="taxonomic scope" value="Bacteria"/>
</dbReference>
<dbReference type="CDD" id="cd06418">
    <property type="entry name" value="GH25_BacA-like"/>
    <property type="match status" value="1"/>
</dbReference>
<evidence type="ECO:0000313" key="4">
    <source>
        <dbReference type="Proteomes" id="UP000051296"/>
    </source>
</evidence>
<dbReference type="STRING" id="1123500.GCA_000420365_00172"/>
<accession>A0A0R2G220</accession>
<dbReference type="PATRIC" id="fig|1123500.6.peg.331"/>
<gene>
    <name evidence="3" type="ORF">IV68_GL000331</name>
</gene>
<reference evidence="3 4" key="1">
    <citation type="journal article" date="2015" name="Genome Announc.">
        <title>Expanding the biotechnology potential of lactobacilli through comparative genomics of 213 strains and associated genera.</title>
        <authorList>
            <person name="Sun Z."/>
            <person name="Harris H.M."/>
            <person name="McCann A."/>
            <person name="Guo C."/>
            <person name="Argimon S."/>
            <person name="Zhang W."/>
            <person name="Yang X."/>
            <person name="Jeffery I.B."/>
            <person name="Cooney J.C."/>
            <person name="Kagawa T.F."/>
            <person name="Liu W."/>
            <person name="Song Y."/>
            <person name="Salvetti E."/>
            <person name="Wrobel A."/>
            <person name="Rasinkangas P."/>
            <person name="Parkhill J."/>
            <person name="Rea M.C."/>
            <person name="O'Sullivan O."/>
            <person name="Ritari J."/>
            <person name="Douillard F.P."/>
            <person name="Paul Ross R."/>
            <person name="Yang R."/>
            <person name="Briner A.E."/>
            <person name="Felis G.E."/>
            <person name="de Vos W.M."/>
            <person name="Barrangou R."/>
            <person name="Klaenhammer T.R."/>
            <person name="Caufield P.W."/>
            <person name="Cui Y."/>
            <person name="Zhang H."/>
            <person name="O'Toole P.W."/>
        </authorList>
    </citation>
    <scope>NUCLEOTIDE SEQUENCE [LARGE SCALE GENOMIC DNA]</scope>
    <source>
        <strain evidence="3 4">DSM 20190</strain>
    </source>
</reference>
<sequence length="677" mass="71374">MDQQVLDTQKWLNKTYSGVAGYQPVKENGLTGWPTIYALREGLQHEVGISPVASGFGSATEAGVSKVVGKLKVGYSGNLVRLVQGAFWAKGISPNAFDGKFTTSTENAIKELQSNAGLNASGTMTTELMKALFDMSAFTLVFGGKPNIRAMQQYLNGHYHKYFGILPCDGIYQRDTNTALIYALQVEIGLGSVANGYYGPGTINATPTLNVGASGSIVKILQYGLMVNGYYSGNIDGQFTSAIGSDIIAFRKFMNLPPYTSTADLTVIKGLLTSNGNVNRDASAMDTSKQLTASDVNALKAGGYKVIGRYLTGSVGTGTAKRNKYLTRSEISTITNAGIRIFPIYQDGGWDISYFTAAQGAADARAASLAASQLGFPHGTTIYFAADLDIENGNIAGTVFPYIKAVASHLSGYKVGIYGTRNVCSRATEETGVVTSSFVADMSTGFSGNLGFPMPKNWAFDQFVEFTLSGIPVDNLGMSGRDTGTLAFNKTISQKEAIRKVTGNFDMALDGPSVLMVNTRYLTVSAHASSRINTVGGSHAINITNGKFDSVSIGKALNVPTPLVDVALHFPGVDLTTDISEGEVHIGSISLSTGKVTIEVVVKSLKDAVIDAEFSLVFDVFIDKEQIKTDFKNAVIGLSEGAILTIAALIIVGLTGFAGPAGTTTGVEVAGTIVSLA</sequence>
<organism evidence="3 4">
    <name type="scientific">Weissella halotolerans DSM 20190</name>
    <dbReference type="NCBI Taxonomy" id="1123500"/>
    <lineage>
        <taxon>Bacteria</taxon>
        <taxon>Bacillati</taxon>
        <taxon>Bacillota</taxon>
        <taxon>Bacilli</taxon>
        <taxon>Lactobacillales</taxon>
        <taxon>Lactobacillaceae</taxon>
        <taxon>Weissella</taxon>
    </lineage>
</organism>
<dbReference type="InterPro" id="IPR036365">
    <property type="entry name" value="PGBD-like_sf"/>
</dbReference>
<feature type="domain" description="Rv2525c-like glycoside hydrolase-like" evidence="2">
    <location>
        <begin position="297"/>
        <end position="463"/>
    </location>
</feature>
<dbReference type="InterPro" id="IPR015020">
    <property type="entry name" value="Rv2525c-like_Glyco_Hydro-like"/>
</dbReference>
<dbReference type="SUPFAM" id="SSF47090">
    <property type="entry name" value="PGBD-like"/>
    <property type="match status" value="2"/>
</dbReference>
<dbReference type="RefSeq" id="WP_022790975.1">
    <property type="nucleotide sequence ID" value="NZ_ATUU01000001.1"/>
</dbReference>
<name>A0A0R2G220_9LACO</name>
<evidence type="ECO:0000259" key="2">
    <source>
        <dbReference type="Pfam" id="PF08924"/>
    </source>
</evidence>
<evidence type="ECO:0000313" key="3">
    <source>
        <dbReference type="EMBL" id="KRN33526.1"/>
    </source>
</evidence>
<keyword evidence="4" id="KW-1185">Reference proteome</keyword>
<dbReference type="Gene3D" id="1.10.101.10">
    <property type="entry name" value="PGBD-like superfamily/PGBD"/>
    <property type="match status" value="2"/>
</dbReference>
<dbReference type="Pfam" id="PF08924">
    <property type="entry name" value="Rv2525c_GlyHyd-like"/>
    <property type="match status" value="1"/>
</dbReference>
<evidence type="ECO:0000259" key="1">
    <source>
        <dbReference type="Pfam" id="PF01471"/>
    </source>
</evidence>
<dbReference type="FunCoup" id="A0A0R2G220">
    <property type="interactions" value="2"/>
</dbReference>
<feature type="domain" description="Peptidoglycan binding-like" evidence="1">
    <location>
        <begin position="214"/>
        <end position="258"/>
    </location>
</feature>